<proteinExistence type="predicted"/>
<organism evidence="2 3">
    <name type="scientific">Labeo rohita</name>
    <name type="common">Indian major carp</name>
    <name type="synonym">Cyprinus rohita</name>
    <dbReference type="NCBI Taxonomy" id="84645"/>
    <lineage>
        <taxon>Eukaryota</taxon>
        <taxon>Metazoa</taxon>
        <taxon>Chordata</taxon>
        <taxon>Craniata</taxon>
        <taxon>Vertebrata</taxon>
        <taxon>Euteleostomi</taxon>
        <taxon>Actinopterygii</taxon>
        <taxon>Neopterygii</taxon>
        <taxon>Teleostei</taxon>
        <taxon>Ostariophysi</taxon>
        <taxon>Cypriniformes</taxon>
        <taxon>Cyprinidae</taxon>
        <taxon>Labeoninae</taxon>
        <taxon>Labeonini</taxon>
        <taxon>Labeo</taxon>
    </lineage>
</organism>
<gene>
    <name evidence="1" type="ORF">ROHU_010870</name>
    <name evidence="2" type="ORF">ROHU_024429</name>
</gene>
<evidence type="ECO:0000313" key="2">
    <source>
        <dbReference type="EMBL" id="RXN21172.1"/>
    </source>
</evidence>
<comment type="caution">
    <text evidence="2">The sequence shown here is derived from an EMBL/GenBank/DDBJ whole genome shotgun (WGS) entry which is preliminary data.</text>
</comment>
<dbReference type="EMBL" id="QBIY01013193">
    <property type="protein sequence ID" value="RXN10630.1"/>
    <property type="molecule type" value="Genomic_DNA"/>
</dbReference>
<keyword evidence="3" id="KW-1185">Reference proteome</keyword>
<name>A0A498MNI1_LABRO</name>
<evidence type="ECO:0000313" key="3">
    <source>
        <dbReference type="Proteomes" id="UP000290572"/>
    </source>
</evidence>
<protein>
    <submittedName>
        <fullName evidence="2">Cystatin-B-like isoform X2</fullName>
    </submittedName>
</protein>
<dbReference type="Gene3D" id="3.10.450.10">
    <property type="match status" value="1"/>
</dbReference>
<reference evidence="2 3" key="1">
    <citation type="submission" date="2018-03" db="EMBL/GenBank/DDBJ databases">
        <title>Draft genome sequence of Rohu Carp (Labeo rohita).</title>
        <authorList>
            <person name="Das P."/>
            <person name="Kushwaha B."/>
            <person name="Joshi C.G."/>
            <person name="Kumar D."/>
            <person name="Nagpure N.S."/>
            <person name="Sahoo L."/>
            <person name="Das S.P."/>
            <person name="Bit A."/>
            <person name="Patnaik S."/>
            <person name="Meher P.K."/>
            <person name="Jayasankar P."/>
            <person name="Koringa P.G."/>
            <person name="Patel N.V."/>
            <person name="Hinsu A.T."/>
            <person name="Kumar R."/>
            <person name="Pandey M."/>
            <person name="Agarwal S."/>
            <person name="Srivastava S."/>
            <person name="Singh M."/>
            <person name="Iquebal M.A."/>
            <person name="Jaiswal S."/>
            <person name="Angadi U.B."/>
            <person name="Kumar N."/>
            <person name="Raza M."/>
            <person name="Shah T.M."/>
            <person name="Rai A."/>
            <person name="Jena J.K."/>
        </authorList>
    </citation>
    <scope>NUCLEOTIDE SEQUENCE [LARGE SCALE GENOMIC DNA]</scope>
    <source>
        <strain evidence="2">DASCIFA01</strain>
        <tissue evidence="2">Testis</tissue>
    </source>
</reference>
<sequence length="95" mass="10264">MSDWSPVKPVTPEVNNICLQVKPQVEGMAAANFAVYTPLDFISNDADGVNYTYIVKVGVDGDQSVHAKISQAGGGEVNLETIHYPKNMDVPLVPF</sequence>
<dbReference type="AlphaFoldDB" id="A0A498MNI1"/>
<dbReference type="EMBL" id="QBIY01012620">
    <property type="protein sequence ID" value="RXN21172.1"/>
    <property type="molecule type" value="Genomic_DNA"/>
</dbReference>
<evidence type="ECO:0000313" key="1">
    <source>
        <dbReference type="EMBL" id="RXN10630.1"/>
    </source>
</evidence>
<dbReference type="Proteomes" id="UP000290572">
    <property type="component" value="Unassembled WGS sequence"/>
</dbReference>
<accession>A0A498MNI1</accession>